<dbReference type="AlphaFoldDB" id="C1DV22"/>
<dbReference type="InterPro" id="IPR049945">
    <property type="entry name" value="AAA_22"/>
</dbReference>
<dbReference type="CDD" id="cd00009">
    <property type="entry name" value="AAA"/>
    <property type="match status" value="1"/>
</dbReference>
<keyword evidence="4" id="KW-1185">Reference proteome</keyword>
<accession>C1DV22</accession>
<reference evidence="3 4" key="1">
    <citation type="journal article" date="2009" name="J. Bacteriol.">
        <title>Complete and draft genome sequences of six members of the Aquificales.</title>
        <authorList>
            <person name="Reysenbach A.L."/>
            <person name="Hamamura N."/>
            <person name="Podar M."/>
            <person name="Griffiths E."/>
            <person name="Ferreira S."/>
            <person name="Hochstein R."/>
            <person name="Heidelberg J."/>
            <person name="Johnson J."/>
            <person name="Mead D."/>
            <person name="Pohorille A."/>
            <person name="Sarmiento M."/>
            <person name="Schweighofer K."/>
            <person name="Seshadri R."/>
            <person name="Voytek M.A."/>
        </authorList>
    </citation>
    <scope>NUCLEOTIDE SEQUENCE [LARGE SCALE GENOMIC DNA]</scope>
    <source>
        <strain evidence="4">Az-Fu1 / DSM 15241 / OCM 825</strain>
    </source>
</reference>
<keyword evidence="1" id="KW-1133">Transmembrane helix</keyword>
<dbReference type="Gene3D" id="3.40.50.300">
    <property type="entry name" value="P-loop containing nucleotide triphosphate hydrolases"/>
    <property type="match status" value="1"/>
</dbReference>
<gene>
    <name evidence="3" type="ordered locus">SULAZ_0986</name>
</gene>
<feature type="transmembrane region" description="Helical" evidence="1">
    <location>
        <begin position="282"/>
        <end position="301"/>
    </location>
</feature>
<dbReference type="Proteomes" id="UP000001369">
    <property type="component" value="Chromosome"/>
</dbReference>
<dbReference type="SMART" id="SM00382">
    <property type="entry name" value="AAA"/>
    <property type="match status" value="1"/>
</dbReference>
<dbReference type="GO" id="GO:0016887">
    <property type="term" value="F:ATP hydrolysis activity"/>
    <property type="evidence" value="ECO:0007669"/>
    <property type="project" value="InterPro"/>
</dbReference>
<dbReference type="Pfam" id="PF13401">
    <property type="entry name" value="AAA_22"/>
    <property type="match status" value="1"/>
</dbReference>
<sequence length="310" mass="36258">MNYLEFFGLKEDPFKINPDPDYFFETLTHRKALNLLWYTLESKESFGVIIGEPGTGKTTILKKFLKSLPNKYTTAVILNPFLSPEEFLKTLLDEFKIEYDEKSLKNEMLKKIYTFLEEQLSNGKKVLVVIDEAQLLPDETLEEIRLLSNLETDKEKLIQFILVGQPEFEEKLLNPKLRQLNNRISNKYFLEPLSKEEVEKYINHRLKIVDFKEIKFDKSAIDEIYSKSKGIPRLINLIASRSLMVAFLKKKTVIEKEDILKSLTALNQDVFEDAEKSSNIKVYLTFFLILTAIFMVLWYIFSILKNIIGV</sequence>
<keyword evidence="1" id="KW-0472">Membrane</keyword>
<keyword evidence="1" id="KW-0812">Transmembrane</keyword>
<name>C1DV22_SULAA</name>
<evidence type="ECO:0000313" key="4">
    <source>
        <dbReference type="Proteomes" id="UP000001369"/>
    </source>
</evidence>
<dbReference type="InterPro" id="IPR052026">
    <property type="entry name" value="ExeA_AAA_ATPase_DNA-bind"/>
</dbReference>
<dbReference type="STRING" id="204536.SULAZ_0986"/>
<dbReference type="PANTHER" id="PTHR35894:SF1">
    <property type="entry name" value="PHOSPHORIBULOKINASE _ URIDINE KINASE FAMILY"/>
    <property type="match status" value="1"/>
</dbReference>
<dbReference type="OrthoDB" id="9815896at2"/>
<dbReference type="PANTHER" id="PTHR35894">
    <property type="entry name" value="GENERAL SECRETION PATHWAY PROTEIN A-RELATED"/>
    <property type="match status" value="1"/>
</dbReference>
<dbReference type="eggNOG" id="COG3267">
    <property type="taxonomic scope" value="Bacteria"/>
</dbReference>
<dbReference type="InterPro" id="IPR027417">
    <property type="entry name" value="P-loop_NTPase"/>
</dbReference>
<organism evidence="3 4">
    <name type="scientific">Sulfurihydrogenibium azorense (strain DSM 15241 / OCM 825 / Az-Fu1)</name>
    <dbReference type="NCBI Taxonomy" id="204536"/>
    <lineage>
        <taxon>Bacteria</taxon>
        <taxon>Pseudomonadati</taxon>
        <taxon>Aquificota</taxon>
        <taxon>Aquificia</taxon>
        <taxon>Aquificales</taxon>
        <taxon>Hydrogenothermaceae</taxon>
        <taxon>Sulfurihydrogenibium</taxon>
    </lineage>
</organism>
<dbReference type="KEGG" id="saf:SULAZ_0986"/>
<dbReference type="RefSeq" id="WP_012674947.1">
    <property type="nucleotide sequence ID" value="NC_012438.1"/>
</dbReference>
<evidence type="ECO:0000259" key="2">
    <source>
        <dbReference type="SMART" id="SM00382"/>
    </source>
</evidence>
<feature type="domain" description="AAA+ ATPase" evidence="2">
    <location>
        <begin position="43"/>
        <end position="194"/>
    </location>
</feature>
<dbReference type="InterPro" id="IPR003593">
    <property type="entry name" value="AAA+_ATPase"/>
</dbReference>
<dbReference type="HOGENOM" id="CLU_024125_3_0_0"/>
<protein>
    <submittedName>
        <fullName evidence="3">General secretion pathway protein A</fullName>
    </submittedName>
</protein>
<dbReference type="EMBL" id="CP001229">
    <property type="protein sequence ID" value="ACN99636.1"/>
    <property type="molecule type" value="Genomic_DNA"/>
</dbReference>
<evidence type="ECO:0000256" key="1">
    <source>
        <dbReference type="SAM" id="Phobius"/>
    </source>
</evidence>
<proteinExistence type="predicted"/>
<dbReference type="SUPFAM" id="SSF52540">
    <property type="entry name" value="P-loop containing nucleoside triphosphate hydrolases"/>
    <property type="match status" value="1"/>
</dbReference>
<evidence type="ECO:0000313" key="3">
    <source>
        <dbReference type="EMBL" id="ACN99636.1"/>
    </source>
</evidence>